<organism evidence="3 4">
    <name type="scientific">Microseira wollei NIES-4236</name>
    <dbReference type="NCBI Taxonomy" id="2530354"/>
    <lineage>
        <taxon>Bacteria</taxon>
        <taxon>Bacillati</taxon>
        <taxon>Cyanobacteriota</taxon>
        <taxon>Cyanophyceae</taxon>
        <taxon>Oscillatoriophycideae</taxon>
        <taxon>Aerosakkonematales</taxon>
        <taxon>Aerosakkonemataceae</taxon>
        <taxon>Microseira</taxon>
    </lineage>
</organism>
<dbReference type="InterPro" id="IPR001789">
    <property type="entry name" value="Sig_transdc_resp-reg_receiver"/>
</dbReference>
<dbReference type="Proteomes" id="UP001050975">
    <property type="component" value="Unassembled WGS sequence"/>
</dbReference>
<dbReference type="PROSITE" id="PS50110">
    <property type="entry name" value="RESPONSE_REGULATORY"/>
    <property type="match status" value="1"/>
</dbReference>
<reference evidence="3" key="1">
    <citation type="submission" date="2019-10" db="EMBL/GenBank/DDBJ databases">
        <title>Draft genome sequece of Microseira wollei NIES-4236.</title>
        <authorList>
            <person name="Yamaguchi H."/>
            <person name="Suzuki S."/>
            <person name="Kawachi M."/>
        </authorList>
    </citation>
    <scope>NUCLEOTIDE SEQUENCE</scope>
    <source>
        <strain evidence="3">NIES-4236</strain>
    </source>
</reference>
<evidence type="ECO:0000313" key="4">
    <source>
        <dbReference type="Proteomes" id="UP001050975"/>
    </source>
</evidence>
<keyword evidence="4" id="KW-1185">Reference proteome</keyword>
<dbReference type="EMBL" id="BLAY01000243">
    <property type="protein sequence ID" value="GET43687.1"/>
    <property type="molecule type" value="Genomic_DNA"/>
</dbReference>
<dbReference type="RefSeq" id="WP_226592752.1">
    <property type="nucleotide sequence ID" value="NZ_BLAY01000243.1"/>
</dbReference>
<accession>A0AAV3XSK8</accession>
<sequence>MTTDPHSTSLSERQMQILLIDDDPIFRLGMRVFVEQFGDLQVVAEADRLTTAGQILTSGQPPVDLVVLNLDLGRSDSNPASGLEICQQLKTQYPNLPILLLSTLRDPDSLAAARQAGVEGYCAKGTAVSELVNIIRQVAAGERYWQETPTTRPTSQIPSPPRLLPPNSTFSLLRQRLHQSGLRQIDAALAQVTAELQNVARSTLDQAILAGRRRELLASRWLVEWLLAPRVTTPVMLEGEQRSTGVSPVGDLEQRSTGVSPVGAEELYASAMSGSELSASTWQSVLFDNTFAKIQYGVQNLTDIPLEIDIFRSDKKQELLCLILRKIDEILGELRFSQVQSEQLSQKRTAILQDLWLGTTTDFFGKYYTLQIGYQELEVVNVLLQDALIVQTAILDKIPLVAEWFEYLLFQTPLTIDNALYSPGSPEALARAEILMHNLVIQVANAVVQPLLNRFADVETIKQNFYDSRLISTREIQRFRNNLSWKYRLRKYVYEPAEIFESRYVLLIFTGRGIRKISIYAPRSQELENLSGVQQTVTLLLETRDAISPRIRSVVAFVGKGVVYVLTQVIGRGIGLVGRGVIQGIGNSLQDNRFGNGSNRQK</sequence>
<dbReference type="PIRSF" id="PIRSF026434">
    <property type="entry name" value="RR_ycf55_prd"/>
    <property type="match status" value="1"/>
</dbReference>
<dbReference type="SMART" id="SM00448">
    <property type="entry name" value="REC"/>
    <property type="match status" value="1"/>
</dbReference>
<comment type="caution">
    <text evidence="1">Lacks conserved residue(s) required for the propagation of feature annotation.</text>
</comment>
<dbReference type="Pfam" id="PF00072">
    <property type="entry name" value="Response_reg"/>
    <property type="match status" value="1"/>
</dbReference>
<evidence type="ECO:0000256" key="1">
    <source>
        <dbReference type="PROSITE-ProRule" id="PRU00169"/>
    </source>
</evidence>
<dbReference type="PANTHER" id="PTHR45566:SF1">
    <property type="entry name" value="HTH-TYPE TRANSCRIPTIONAL REGULATOR YHJB-RELATED"/>
    <property type="match status" value="1"/>
</dbReference>
<proteinExistence type="predicted"/>
<evidence type="ECO:0000313" key="3">
    <source>
        <dbReference type="EMBL" id="GET43687.1"/>
    </source>
</evidence>
<dbReference type="SUPFAM" id="SSF52172">
    <property type="entry name" value="CheY-like"/>
    <property type="match status" value="1"/>
</dbReference>
<dbReference type="Gene3D" id="3.40.50.2300">
    <property type="match status" value="1"/>
</dbReference>
<dbReference type="InterPro" id="IPR051015">
    <property type="entry name" value="EvgA-like"/>
</dbReference>
<dbReference type="InterPro" id="IPR058245">
    <property type="entry name" value="NreC/VraR/RcsB-like_REC"/>
</dbReference>
<dbReference type="InterPro" id="IPR016837">
    <property type="entry name" value="Uncharacterised_Ycf55_cyanobac"/>
</dbReference>
<dbReference type="CDD" id="cd17535">
    <property type="entry name" value="REC_NarL-like"/>
    <property type="match status" value="1"/>
</dbReference>
<dbReference type="GO" id="GO:0000160">
    <property type="term" value="P:phosphorelay signal transduction system"/>
    <property type="evidence" value="ECO:0007669"/>
    <property type="project" value="InterPro"/>
</dbReference>
<feature type="domain" description="Response regulatory" evidence="2">
    <location>
        <begin position="16"/>
        <end position="139"/>
    </location>
</feature>
<comment type="caution">
    <text evidence="3">The sequence shown here is derived from an EMBL/GenBank/DDBJ whole genome shotgun (WGS) entry which is preliminary data.</text>
</comment>
<name>A0AAV3XSK8_9CYAN</name>
<dbReference type="InterPro" id="IPR022552">
    <property type="entry name" value="UPF_Ycf55"/>
</dbReference>
<dbReference type="PANTHER" id="PTHR45566">
    <property type="entry name" value="HTH-TYPE TRANSCRIPTIONAL REGULATOR YHJB-RELATED"/>
    <property type="match status" value="1"/>
</dbReference>
<dbReference type="InterPro" id="IPR011006">
    <property type="entry name" value="CheY-like_superfamily"/>
</dbReference>
<dbReference type="Pfam" id="PF12452">
    <property type="entry name" value="DUF3685"/>
    <property type="match status" value="1"/>
</dbReference>
<dbReference type="AlphaFoldDB" id="A0AAV3XSK8"/>
<evidence type="ECO:0000259" key="2">
    <source>
        <dbReference type="PROSITE" id="PS50110"/>
    </source>
</evidence>
<gene>
    <name evidence="3" type="ORF">MiSe_85120</name>
</gene>
<protein>
    <submittedName>
        <fullName evidence="3">Response regulator receiver domain protein (CheY)</fullName>
    </submittedName>
</protein>